<evidence type="ECO:0000313" key="2">
    <source>
        <dbReference type="Proteomes" id="UP000270673"/>
    </source>
</evidence>
<sequence length="126" mass="14554">MKFIVILYVIITIIACNKDSDKIICYNDRDVKIRIDIPYGAYINEKCIIEGEVNKPITMQIFVDSIKIGEIFGKDTLSWIPTEDKFHPGNNHLLRALVYVCTKGSKELTKMFLDSPLTIRKREDNE</sequence>
<evidence type="ECO:0000313" key="1">
    <source>
        <dbReference type="EMBL" id="AZS28971.1"/>
    </source>
</evidence>
<name>A0A3S9VR50_9BACT</name>
<gene>
    <name evidence="1" type="ORF">D8S85_04975</name>
</gene>
<reference evidence="1 2" key="1">
    <citation type="submission" date="2018-10" db="EMBL/GenBank/DDBJ databases">
        <title>Butyricimonas faecalis sp. nov., isolated from human faeces and emended description of the genus Butyricimonas.</title>
        <authorList>
            <person name="Le Roy T."/>
            <person name="Van der Smissen P."/>
            <person name="Paquot A."/>
            <person name="Delzenne N."/>
            <person name="Muccioli G."/>
            <person name="Collet J.-F."/>
            <person name="Cani P.D."/>
        </authorList>
    </citation>
    <scope>NUCLEOTIDE SEQUENCE [LARGE SCALE GENOMIC DNA]</scope>
    <source>
        <strain evidence="1 2">H184</strain>
    </source>
</reference>
<dbReference type="KEGG" id="buy:D8S85_04975"/>
<organism evidence="1 2">
    <name type="scientific">Butyricimonas faecalis</name>
    <dbReference type="NCBI Taxonomy" id="2093856"/>
    <lineage>
        <taxon>Bacteria</taxon>
        <taxon>Pseudomonadati</taxon>
        <taxon>Bacteroidota</taxon>
        <taxon>Bacteroidia</taxon>
        <taxon>Bacteroidales</taxon>
        <taxon>Odoribacteraceae</taxon>
        <taxon>Butyricimonas</taxon>
    </lineage>
</organism>
<dbReference type="EMBL" id="CP032819">
    <property type="protein sequence ID" value="AZS28971.1"/>
    <property type="molecule type" value="Genomic_DNA"/>
</dbReference>
<protein>
    <submittedName>
        <fullName evidence="1">Uncharacterized protein</fullName>
    </submittedName>
</protein>
<keyword evidence="2" id="KW-1185">Reference proteome</keyword>
<dbReference type="RefSeq" id="WP_106479837.1">
    <property type="nucleotide sequence ID" value="NZ_CP032819.1"/>
</dbReference>
<dbReference type="AlphaFoldDB" id="A0A3S9VR50"/>
<proteinExistence type="predicted"/>
<accession>A0A3S9VR50</accession>
<dbReference type="Proteomes" id="UP000270673">
    <property type="component" value="Chromosome"/>
</dbReference>
<dbReference type="PROSITE" id="PS51257">
    <property type="entry name" value="PROKAR_LIPOPROTEIN"/>
    <property type="match status" value="1"/>
</dbReference>
<dbReference type="OrthoDB" id="9954575at2"/>